<dbReference type="PANTHER" id="PTHR38926">
    <property type="entry name" value="F-BOX DOMAIN CONTAINING PROTEIN, EXPRESSED"/>
    <property type="match status" value="1"/>
</dbReference>
<sequence>MSTQLALPKFSAIREWELAGLSLSNALDKYLVLCEHLGTNALRENTHPQQLATRIESSLESFHTALGRQLSLVHSALARTRNQLASLIYSLPREILTEVFMNVVYFPLDRGKNSMGETALHMFHNLYSLQRVCGSWRDVILSQGSFWQFALIYCQEIPELLSTQAANLALKRSKGDLYLAAVMDIVPSSVFCSLPLSPRFRKINFSSKFYSMVNDFLKQLLEFGPPFNLLELSLHESGNYPASAADVITILSKHSANWDSFCALLKSLSVFRVRGAHFDWDHMAFSSHLVELHIQDVMMGSDTTEFAEFLRKLSLASNLRNFKLISVQSFSDLGSLAIVPTEDRIHFPRLESLLLEDLSYNTLNTTISYISPGSHRLTLYLTDQCITLVGHVQQMTLDLDNLLINLRTVPVHTLVLSGDWEWEQEWLADEMHSLLDSLPQLQSLKVSRWSLSRLDCDSIAQPQITGSDRELFPQLEHLDLSDVRIYDEDSLKRIVTSHPIKRMALGGSIQRDTNEFDPIQGNEPIVDWLRLNVPEFTLRTTYDQPPEYFSSVWQLW</sequence>
<organism evidence="1 2">
    <name type="scientific">Rhizoctonia solani</name>
    <dbReference type="NCBI Taxonomy" id="456999"/>
    <lineage>
        <taxon>Eukaryota</taxon>
        <taxon>Fungi</taxon>
        <taxon>Dikarya</taxon>
        <taxon>Basidiomycota</taxon>
        <taxon>Agaricomycotina</taxon>
        <taxon>Agaricomycetes</taxon>
        <taxon>Cantharellales</taxon>
        <taxon>Ceratobasidiaceae</taxon>
        <taxon>Rhizoctonia</taxon>
    </lineage>
</organism>
<dbReference type="Gene3D" id="3.80.10.10">
    <property type="entry name" value="Ribonuclease Inhibitor"/>
    <property type="match status" value="1"/>
</dbReference>
<dbReference type="SUPFAM" id="SSF52047">
    <property type="entry name" value="RNI-like"/>
    <property type="match status" value="1"/>
</dbReference>
<gene>
    <name evidence="1" type="ORF">RDB_LOCUS116716</name>
</gene>
<name>A0A8H3B490_9AGAM</name>
<evidence type="ECO:0008006" key="3">
    <source>
        <dbReference type="Google" id="ProtNLM"/>
    </source>
</evidence>
<proteinExistence type="predicted"/>
<dbReference type="InterPro" id="IPR032675">
    <property type="entry name" value="LRR_dom_sf"/>
</dbReference>
<dbReference type="AlphaFoldDB" id="A0A8H3B490"/>
<dbReference type="EMBL" id="CAJMWW010000120">
    <property type="protein sequence ID" value="CAE6447343.1"/>
    <property type="molecule type" value="Genomic_DNA"/>
</dbReference>
<evidence type="ECO:0000313" key="2">
    <source>
        <dbReference type="Proteomes" id="UP000663841"/>
    </source>
</evidence>
<protein>
    <recommendedName>
        <fullName evidence="3">F-box domain-containing protein</fullName>
    </recommendedName>
</protein>
<dbReference type="Proteomes" id="UP000663841">
    <property type="component" value="Unassembled WGS sequence"/>
</dbReference>
<comment type="caution">
    <text evidence="1">The sequence shown here is derived from an EMBL/GenBank/DDBJ whole genome shotgun (WGS) entry which is preliminary data.</text>
</comment>
<dbReference type="PANTHER" id="PTHR38926:SF5">
    <property type="entry name" value="F-BOX AND LEUCINE-RICH REPEAT PROTEIN 6"/>
    <property type="match status" value="1"/>
</dbReference>
<reference evidence="1" key="1">
    <citation type="submission" date="2021-01" db="EMBL/GenBank/DDBJ databases">
        <authorList>
            <person name="Kaushik A."/>
        </authorList>
    </citation>
    <scope>NUCLEOTIDE SEQUENCE</scope>
    <source>
        <strain evidence="1">AG3-T5</strain>
    </source>
</reference>
<accession>A0A8H3B490</accession>
<evidence type="ECO:0000313" key="1">
    <source>
        <dbReference type="EMBL" id="CAE6447343.1"/>
    </source>
</evidence>